<dbReference type="SMART" id="SM00233">
    <property type="entry name" value="PH"/>
    <property type="match status" value="1"/>
</dbReference>
<dbReference type="Gene3D" id="1.10.10.10">
    <property type="entry name" value="Winged helix-like DNA-binding domain superfamily/Winged helix DNA-binding domain"/>
    <property type="match status" value="1"/>
</dbReference>
<dbReference type="InterPro" id="IPR000591">
    <property type="entry name" value="DEP_dom"/>
</dbReference>
<dbReference type="CDD" id="cd00160">
    <property type="entry name" value="RhoGEF"/>
    <property type="match status" value="1"/>
</dbReference>
<dbReference type="GO" id="GO:0005085">
    <property type="term" value="F:guanyl-nucleotide exchange factor activity"/>
    <property type="evidence" value="ECO:0007669"/>
    <property type="project" value="UniProtKB-KW"/>
</dbReference>
<dbReference type="SUPFAM" id="SSF48065">
    <property type="entry name" value="DBL homology domain (DH-domain)"/>
    <property type="match status" value="1"/>
</dbReference>
<proteinExistence type="predicted"/>
<evidence type="ECO:0000313" key="7">
    <source>
        <dbReference type="Proteomes" id="UP000646827"/>
    </source>
</evidence>
<keyword evidence="7" id="KW-1185">Reference proteome</keyword>
<comment type="caution">
    <text evidence="6">The sequence shown here is derived from an EMBL/GenBank/DDBJ whole genome shotgun (WGS) entry which is preliminary data.</text>
</comment>
<dbReference type="Pfam" id="PF00621">
    <property type="entry name" value="RhoGEF"/>
    <property type="match status" value="1"/>
</dbReference>
<dbReference type="InterPro" id="IPR001180">
    <property type="entry name" value="CNH_dom"/>
</dbReference>
<feature type="domain" description="CNH" evidence="5">
    <location>
        <begin position="1012"/>
        <end position="1306"/>
    </location>
</feature>
<feature type="compositionally biased region" description="Low complexity" evidence="3">
    <location>
        <begin position="927"/>
        <end position="941"/>
    </location>
</feature>
<dbReference type="InterPro" id="IPR001849">
    <property type="entry name" value="PH_domain"/>
</dbReference>
<dbReference type="SUPFAM" id="SSF50729">
    <property type="entry name" value="PH domain-like"/>
    <property type="match status" value="1"/>
</dbReference>
<evidence type="ECO:0000256" key="1">
    <source>
        <dbReference type="ARBA" id="ARBA00022553"/>
    </source>
</evidence>
<feature type="domain" description="DH" evidence="4">
    <location>
        <begin position="599"/>
        <end position="788"/>
    </location>
</feature>
<dbReference type="Pfam" id="PF15405">
    <property type="entry name" value="PH_5"/>
    <property type="match status" value="1"/>
</dbReference>
<dbReference type="SMART" id="SM00325">
    <property type="entry name" value="RhoGEF"/>
    <property type="match status" value="1"/>
</dbReference>
<dbReference type="CDD" id="cd04435">
    <property type="entry name" value="DEP_fRom2"/>
    <property type="match status" value="1"/>
</dbReference>
<dbReference type="InterPro" id="IPR052233">
    <property type="entry name" value="Rho-type_GEFs"/>
</dbReference>
<dbReference type="PROSITE" id="PS50219">
    <property type="entry name" value="CNH"/>
    <property type="match status" value="1"/>
</dbReference>
<dbReference type="SUPFAM" id="SSF46785">
    <property type="entry name" value="Winged helix' DNA-binding domain"/>
    <property type="match status" value="1"/>
</dbReference>
<feature type="compositionally biased region" description="Polar residues" evidence="3">
    <location>
        <begin position="97"/>
        <end position="110"/>
    </location>
</feature>
<feature type="compositionally biased region" description="Basic and acidic residues" evidence="3">
    <location>
        <begin position="174"/>
        <end position="193"/>
    </location>
</feature>
<dbReference type="InterPro" id="IPR035899">
    <property type="entry name" value="DBL_dom_sf"/>
</dbReference>
<evidence type="ECO:0000313" key="6">
    <source>
        <dbReference type="EMBL" id="KAG2217723.1"/>
    </source>
</evidence>
<evidence type="ECO:0000256" key="3">
    <source>
        <dbReference type="SAM" id="MobiDB-lite"/>
    </source>
</evidence>
<dbReference type="Pfam" id="PF00610">
    <property type="entry name" value="DEP"/>
    <property type="match status" value="1"/>
</dbReference>
<dbReference type="Pfam" id="PF00780">
    <property type="entry name" value="CNH"/>
    <property type="match status" value="1"/>
</dbReference>
<dbReference type="Gene3D" id="2.30.29.30">
    <property type="entry name" value="Pleckstrin-homology domain (PH domain)/Phosphotyrosine-binding domain (PTB)"/>
    <property type="match status" value="1"/>
</dbReference>
<feature type="compositionally biased region" description="Low complexity" evidence="3">
    <location>
        <begin position="47"/>
        <end position="58"/>
    </location>
</feature>
<dbReference type="PANTHER" id="PTHR46572">
    <property type="entry name" value="RHO1 GDP-GTP EXCHANGE PROTEIN 1-RELATED"/>
    <property type="match status" value="1"/>
</dbReference>
<dbReference type="InterPro" id="IPR000219">
    <property type="entry name" value="DH_dom"/>
</dbReference>
<dbReference type="Proteomes" id="UP000646827">
    <property type="component" value="Unassembled WGS sequence"/>
</dbReference>
<name>A0A8H7RXN7_9FUNG</name>
<dbReference type="PANTHER" id="PTHR46572:SF2">
    <property type="entry name" value="RHO1 GDP-GTP EXCHANGE PROTEIN 1-RELATED"/>
    <property type="match status" value="1"/>
</dbReference>
<dbReference type="SMART" id="SM00049">
    <property type="entry name" value="DEP"/>
    <property type="match status" value="1"/>
</dbReference>
<gene>
    <name evidence="6" type="ORF">INT45_001266</name>
</gene>
<accession>A0A8H7RXN7</accession>
<dbReference type="EMBL" id="JAEPRB010000277">
    <property type="protein sequence ID" value="KAG2217723.1"/>
    <property type="molecule type" value="Genomic_DNA"/>
</dbReference>
<dbReference type="SMART" id="SM00036">
    <property type="entry name" value="CNH"/>
    <property type="match status" value="1"/>
</dbReference>
<keyword evidence="1" id="KW-0597">Phosphoprotein</keyword>
<dbReference type="OrthoDB" id="2272012at2759"/>
<dbReference type="GO" id="GO:0035556">
    <property type="term" value="P:intracellular signal transduction"/>
    <property type="evidence" value="ECO:0007669"/>
    <property type="project" value="InterPro"/>
</dbReference>
<dbReference type="InterPro" id="IPR036390">
    <property type="entry name" value="WH_DNA-bd_sf"/>
</dbReference>
<dbReference type="InterPro" id="IPR011993">
    <property type="entry name" value="PH-like_dom_sf"/>
</dbReference>
<feature type="compositionally biased region" description="Basic and acidic residues" evidence="3">
    <location>
        <begin position="35"/>
        <end position="44"/>
    </location>
</feature>
<protein>
    <submittedName>
        <fullName evidence="6">Uncharacterized protein</fullName>
    </submittedName>
</protein>
<evidence type="ECO:0000256" key="2">
    <source>
        <dbReference type="ARBA" id="ARBA00022658"/>
    </source>
</evidence>
<reference evidence="6 7" key="1">
    <citation type="submission" date="2020-12" db="EMBL/GenBank/DDBJ databases">
        <title>Metabolic potential, ecology and presence of endohyphal bacteria is reflected in genomic diversity of Mucoromycotina.</title>
        <authorList>
            <person name="Muszewska A."/>
            <person name="Okrasinska A."/>
            <person name="Steczkiewicz K."/>
            <person name="Drgas O."/>
            <person name="Orlowska M."/>
            <person name="Perlinska-Lenart U."/>
            <person name="Aleksandrzak-Piekarczyk T."/>
            <person name="Szatraj K."/>
            <person name="Zielenkiewicz U."/>
            <person name="Pilsyk S."/>
            <person name="Malc E."/>
            <person name="Mieczkowski P."/>
            <person name="Kruszewska J.S."/>
            <person name="Biernat P."/>
            <person name="Pawlowska J."/>
        </authorList>
    </citation>
    <scope>NUCLEOTIDE SEQUENCE [LARGE SCALE GENOMIC DNA]</scope>
    <source>
        <strain evidence="6 7">CBS 142.35</strain>
    </source>
</reference>
<evidence type="ECO:0000259" key="5">
    <source>
        <dbReference type="PROSITE" id="PS50219"/>
    </source>
</evidence>
<feature type="region of interest" description="Disordered" evidence="3">
    <location>
        <begin position="461"/>
        <end position="489"/>
    </location>
</feature>
<dbReference type="Gene3D" id="1.20.900.10">
    <property type="entry name" value="Dbl homology (DH) domain"/>
    <property type="match status" value="1"/>
</dbReference>
<dbReference type="InterPro" id="IPR041675">
    <property type="entry name" value="PH_5"/>
</dbReference>
<feature type="region of interest" description="Disordered" evidence="3">
    <location>
        <begin position="174"/>
        <end position="222"/>
    </location>
</feature>
<dbReference type="InterPro" id="IPR036388">
    <property type="entry name" value="WH-like_DNA-bd_sf"/>
</dbReference>
<sequence length="1327" mass="150747">MHPDSHGSSITVIDHATLKMSHSTHDQQHNIITTKEVEEKEKGKRGINSSNSSTNTDTIITNTNTTAVERITIDNNHDTSNFVLSYNNDIASKNVQTGSGMLPKQQQPLSLTIAKNKENVKEDDKDEEEKEKKKKQSTISLQRTRSSALRRLSRAGTLFRPKINITEPKIIVEEDNSHEQLEQQHYHEDEKYLQQKRRGSISSNSSTGSNTSGSLLSKLSKSTAPMRARLSAMSMNNIGVGNEGSLRPEASISLSIPLRRSAESIYNLASAKSNRRSISLYRRSHGERSLSFSFDNTVTATLNRQHQDQQNSDNLLAIQQQLQLKLQSATPSSIQQQQEISSYQHYHSPLSDAVAAVAMTVKDRKPIVYPALLSKVSEAFRERVVVNTKTKDNIEYSNAFDGREAVDKLAYIIKTADRNLALLLGRALDAQKFFHDVNYEHRLRDSHHELYQLNMFATQKQKQRQEVEEQVDDNDTNSNNPSTLLHHDDADNIREDLSSVNFTNDDDHNHINKNDYDGIPNGVFTVLTDCYSPTCTRDTLCYSVSCPRRSEQTRTSRRPAYHHGRSSSKSSLFAEEEERLWIYTVPKSSIESMDKQEIRRQENIFELIYTEKDFVNDLLYLKKHWINPLLKEPIISEDQSDRDEFVDQVFWNIIEIYKSNSSLSQALQKRQTIDSDVYQIGDVMVNFAAKFEPFVRYGAHQVIGKHIFETEKSTNPEFAKFVQKTERLKISRKLELNGYLTKPTTRLGRYNLILREVLRHTPKDHPDQENISKAMKIIANFLTIVNRETGKTESRHNLYLLEQRLINHRQPDMVDLGLRAENRKLVFKGALKKKGGTSGSLESSDILLFLLDHYLVITKQKFVNNNEQYKLYRKPIPLALLSISFPDLAKRSSSILPYSRTSKDSFTSVGSMDSISIPTSPLPPSPSASTSTTTVKNNNNGNNGYNFSSKLGYPLCFSHLGKHGTTPITLYATTMAIRRQWIVNIQNQQQVLMEKNKVIELVSINDNFFTVFNKLRCTATYDGGKSLIFGSDQGVYVKRKKNFIRILALEKVSQIDVLEGAGTNRLLLVLADKAFYVYSLDTLLLDPELAGSSKNTNNNRRAGNAGRKVNSHVSFFKIGKIQRSSAAEKTLVCFVRQNAMTSTIRALEPQQHNLGRLIRGPHDSLRIYKDLYIPGVASSIQFFRNIICVGCPKGFQMVDLGTTEVQSVLDPSDARHQQVFHRESLKPITMFRHDDGNILLCYNGRRVREDWMICWEGNPTSFAFQTPYIIAFDPTFIEVRHIDTGSVAQIITGNNIRCLQPDAHNNINCVMDDPVTGNELIYQLKLI</sequence>
<feature type="compositionally biased region" description="Low complexity" evidence="3">
    <location>
        <begin position="200"/>
        <end position="222"/>
    </location>
</feature>
<dbReference type="PROSITE" id="PS50010">
    <property type="entry name" value="DH_2"/>
    <property type="match status" value="1"/>
</dbReference>
<feature type="region of interest" description="Disordered" evidence="3">
    <location>
        <begin position="917"/>
        <end position="941"/>
    </location>
</feature>
<feature type="region of interest" description="Disordered" evidence="3">
    <location>
        <begin position="97"/>
        <end position="148"/>
    </location>
</feature>
<keyword evidence="2" id="KW-0344">Guanine-nucleotide releasing factor</keyword>
<evidence type="ECO:0000259" key="4">
    <source>
        <dbReference type="PROSITE" id="PS50010"/>
    </source>
</evidence>
<feature type="region of interest" description="Disordered" evidence="3">
    <location>
        <begin position="35"/>
        <end position="58"/>
    </location>
</feature>
<organism evidence="6 7">
    <name type="scientific">Circinella minor</name>
    <dbReference type="NCBI Taxonomy" id="1195481"/>
    <lineage>
        <taxon>Eukaryota</taxon>
        <taxon>Fungi</taxon>
        <taxon>Fungi incertae sedis</taxon>
        <taxon>Mucoromycota</taxon>
        <taxon>Mucoromycotina</taxon>
        <taxon>Mucoromycetes</taxon>
        <taxon>Mucorales</taxon>
        <taxon>Lichtheimiaceae</taxon>
        <taxon>Circinella</taxon>
    </lineage>
</organism>